<sequence length="553" mass="60154">MASKEYDVLGDDETVTEGRSSFNSVEEIDVSGPRYKFTKWEFVVLISAILISNFSTAVDSSLSASAHIAIASSFNRANLSTWPVNAFLITSLTFQPLYARISDHIGRRIPYLLASGIFTAGLVLSATAWSWTGLIVARALCGLGVAGVMTMGSVLLTDAVGLMKRGYYQSINYVVYGTGSAIGSGVGGALVQNLGWTWVYKIQIPISIFAFVLLFISVPSPIHSDSHNPEVNGRSQALGVLRNFDWRGSIFLMLSLMSLFTFLTTSGNIYSWTHPIVLLALAAFIVFSTFFILTERTAYKPILPLSLLFKNPTRNIIFTGFLFSMINYIIMYNTTLFFQTVLLAPPSVASTHLITPSISFTLASALTGTLIARFRTPLPTLRLSQNLLFIGIFGLGLMSALPLPFPWLYNAMLVLPAAGVGMMAPSVVLALLNVVESEDHAVANGSLIMMRSLGVFVATALSSSTLQNVFRREMRLYNYDAVTTGTIEEVRMNVELLLKLKEPLRGQLVTAYGHAFTAVFGICAVAATAIIVCLARVKIRGFEEKGENEKGAA</sequence>
<protein>
    <recommendedName>
        <fullName evidence="6">Major facilitator superfamily (MFS) profile domain-containing protein</fullName>
    </recommendedName>
</protein>
<dbReference type="PROSITE" id="PS50850">
    <property type="entry name" value="MFS"/>
    <property type="match status" value="1"/>
</dbReference>
<organism evidence="7 8">
    <name type="scientific">Cudoniella acicularis</name>
    <dbReference type="NCBI Taxonomy" id="354080"/>
    <lineage>
        <taxon>Eukaryota</taxon>
        <taxon>Fungi</taxon>
        <taxon>Dikarya</taxon>
        <taxon>Ascomycota</taxon>
        <taxon>Pezizomycotina</taxon>
        <taxon>Leotiomycetes</taxon>
        <taxon>Helotiales</taxon>
        <taxon>Tricladiaceae</taxon>
        <taxon>Cudoniella</taxon>
    </lineage>
</organism>
<dbReference type="InterPro" id="IPR020846">
    <property type="entry name" value="MFS_dom"/>
</dbReference>
<feature type="transmembrane region" description="Helical" evidence="5">
    <location>
        <begin position="173"/>
        <end position="192"/>
    </location>
</feature>
<name>A0A8H4R9A7_9HELO</name>
<feature type="transmembrane region" description="Helical" evidence="5">
    <location>
        <begin position="250"/>
        <end position="270"/>
    </location>
</feature>
<evidence type="ECO:0000256" key="3">
    <source>
        <dbReference type="ARBA" id="ARBA00022989"/>
    </source>
</evidence>
<evidence type="ECO:0000256" key="1">
    <source>
        <dbReference type="ARBA" id="ARBA00004141"/>
    </source>
</evidence>
<feature type="transmembrane region" description="Helical" evidence="5">
    <location>
        <begin position="447"/>
        <end position="466"/>
    </location>
</feature>
<feature type="transmembrane region" description="Helical" evidence="5">
    <location>
        <begin position="135"/>
        <end position="161"/>
    </location>
</feature>
<dbReference type="GO" id="GO:0015174">
    <property type="term" value="F:basic amino acid transmembrane transporter activity"/>
    <property type="evidence" value="ECO:0007669"/>
    <property type="project" value="TreeGrafter"/>
</dbReference>
<proteinExistence type="predicted"/>
<dbReference type="Pfam" id="PF07690">
    <property type="entry name" value="MFS_1"/>
    <property type="match status" value="1"/>
</dbReference>
<reference evidence="7 8" key="1">
    <citation type="submission" date="2020-03" db="EMBL/GenBank/DDBJ databases">
        <title>Draft Genome Sequence of Cudoniella acicularis.</title>
        <authorList>
            <person name="Buettner E."/>
            <person name="Kellner H."/>
        </authorList>
    </citation>
    <scope>NUCLEOTIDE SEQUENCE [LARGE SCALE GENOMIC DNA]</scope>
    <source>
        <strain evidence="7 8">DSM 108380</strain>
    </source>
</reference>
<dbReference type="Gene3D" id="1.20.1250.20">
    <property type="entry name" value="MFS general substrate transporter like domains"/>
    <property type="match status" value="2"/>
</dbReference>
<feature type="transmembrane region" description="Helical" evidence="5">
    <location>
        <begin position="511"/>
        <end position="535"/>
    </location>
</feature>
<dbReference type="InterPro" id="IPR011701">
    <property type="entry name" value="MFS"/>
</dbReference>
<evidence type="ECO:0000256" key="4">
    <source>
        <dbReference type="ARBA" id="ARBA00023136"/>
    </source>
</evidence>
<dbReference type="PANTHER" id="PTHR23501:SF67">
    <property type="entry name" value="MFS MULTIDRUG EFFLUX TRANSPORTER (EUROFUNG)"/>
    <property type="match status" value="1"/>
</dbReference>
<keyword evidence="2 5" id="KW-0812">Transmembrane</keyword>
<keyword evidence="4 5" id="KW-0472">Membrane</keyword>
<gene>
    <name evidence="7" type="ORF">G7Y89_g13443</name>
</gene>
<dbReference type="InterPro" id="IPR036259">
    <property type="entry name" value="MFS_trans_sf"/>
</dbReference>
<feature type="transmembrane region" description="Helical" evidence="5">
    <location>
        <begin position="111"/>
        <end position="129"/>
    </location>
</feature>
<feature type="transmembrane region" description="Helical" evidence="5">
    <location>
        <begin position="276"/>
        <end position="294"/>
    </location>
</feature>
<dbReference type="GO" id="GO:0000329">
    <property type="term" value="C:fungal-type vacuole membrane"/>
    <property type="evidence" value="ECO:0007669"/>
    <property type="project" value="TreeGrafter"/>
</dbReference>
<accession>A0A8H4R9A7</accession>
<evidence type="ECO:0000256" key="2">
    <source>
        <dbReference type="ARBA" id="ARBA00022692"/>
    </source>
</evidence>
<evidence type="ECO:0000259" key="6">
    <source>
        <dbReference type="PROSITE" id="PS50850"/>
    </source>
</evidence>
<dbReference type="SUPFAM" id="SSF103473">
    <property type="entry name" value="MFS general substrate transporter"/>
    <property type="match status" value="1"/>
</dbReference>
<comment type="caution">
    <text evidence="7">The sequence shown here is derived from an EMBL/GenBank/DDBJ whole genome shotgun (WGS) entry which is preliminary data.</text>
</comment>
<evidence type="ECO:0000313" key="7">
    <source>
        <dbReference type="EMBL" id="KAF4624723.1"/>
    </source>
</evidence>
<evidence type="ECO:0000313" key="8">
    <source>
        <dbReference type="Proteomes" id="UP000566819"/>
    </source>
</evidence>
<feature type="transmembrane region" description="Helical" evidence="5">
    <location>
        <begin position="315"/>
        <end position="333"/>
    </location>
</feature>
<feature type="domain" description="Major facilitator superfamily (MFS) profile" evidence="6">
    <location>
        <begin position="45"/>
        <end position="538"/>
    </location>
</feature>
<feature type="transmembrane region" description="Helical" evidence="5">
    <location>
        <begin position="411"/>
        <end position="435"/>
    </location>
</feature>
<feature type="transmembrane region" description="Helical" evidence="5">
    <location>
        <begin position="198"/>
        <end position="218"/>
    </location>
</feature>
<feature type="transmembrane region" description="Helical" evidence="5">
    <location>
        <begin position="386"/>
        <end position="405"/>
    </location>
</feature>
<keyword evidence="8" id="KW-1185">Reference proteome</keyword>
<dbReference type="Proteomes" id="UP000566819">
    <property type="component" value="Unassembled WGS sequence"/>
</dbReference>
<dbReference type="AlphaFoldDB" id="A0A8H4R9A7"/>
<evidence type="ECO:0000256" key="5">
    <source>
        <dbReference type="SAM" id="Phobius"/>
    </source>
</evidence>
<keyword evidence="3 5" id="KW-1133">Transmembrane helix</keyword>
<feature type="transmembrane region" description="Helical" evidence="5">
    <location>
        <begin position="353"/>
        <end position="374"/>
    </location>
</feature>
<dbReference type="EMBL" id="JAAMPI010001572">
    <property type="protein sequence ID" value="KAF4624723.1"/>
    <property type="molecule type" value="Genomic_DNA"/>
</dbReference>
<dbReference type="PANTHER" id="PTHR23501">
    <property type="entry name" value="MAJOR FACILITATOR SUPERFAMILY"/>
    <property type="match status" value="1"/>
</dbReference>
<dbReference type="OrthoDB" id="4358118at2759"/>
<comment type="subcellular location">
    <subcellularLocation>
        <location evidence="1">Membrane</location>
        <topology evidence="1">Multi-pass membrane protein</topology>
    </subcellularLocation>
</comment>